<proteinExistence type="predicted"/>
<keyword evidence="2" id="KW-1185">Reference proteome</keyword>
<organism evidence="1 2">
    <name type="scientific">Chondromyces apiculatus DSM 436</name>
    <dbReference type="NCBI Taxonomy" id="1192034"/>
    <lineage>
        <taxon>Bacteria</taxon>
        <taxon>Pseudomonadati</taxon>
        <taxon>Myxococcota</taxon>
        <taxon>Polyangia</taxon>
        <taxon>Polyangiales</taxon>
        <taxon>Polyangiaceae</taxon>
        <taxon>Chondromyces</taxon>
    </lineage>
</organism>
<accession>A0A017TIJ9</accession>
<dbReference type="EMBL" id="ASRX01000002">
    <property type="protein sequence ID" value="EYF08675.1"/>
    <property type="molecule type" value="Genomic_DNA"/>
</dbReference>
<dbReference type="Proteomes" id="UP000019678">
    <property type="component" value="Unassembled WGS sequence"/>
</dbReference>
<reference evidence="1 2" key="1">
    <citation type="submission" date="2013-05" db="EMBL/GenBank/DDBJ databases">
        <title>Genome assembly of Chondromyces apiculatus DSM 436.</title>
        <authorList>
            <person name="Sharma G."/>
            <person name="Khatri I."/>
            <person name="Kaur C."/>
            <person name="Mayilraj S."/>
            <person name="Subramanian S."/>
        </authorList>
    </citation>
    <scope>NUCLEOTIDE SEQUENCE [LARGE SCALE GENOMIC DNA]</scope>
    <source>
        <strain evidence="1 2">DSM 436</strain>
    </source>
</reference>
<dbReference type="AlphaFoldDB" id="A0A017TIJ9"/>
<name>A0A017TIJ9_9BACT</name>
<evidence type="ECO:0000313" key="1">
    <source>
        <dbReference type="EMBL" id="EYF08675.1"/>
    </source>
</evidence>
<evidence type="ECO:0000313" key="2">
    <source>
        <dbReference type="Proteomes" id="UP000019678"/>
    </source>
</evidence>
<gene>
    <name evidence="1" type="ORF">CAP_2536</name>
</gene>
<protein>
    <submittedName>
        <fullName evidence="1">Uncharacterized protein</fullName>
    </submittedName>
</protein>
<comment type="caution">
    <text evidence="1">The sequence shown here is derived from an EMBL/GenBank/DDBJ whole genome shotgun (WGS) entry which is preliminary data.</text>
</comment>
<sequence length="90" mass="10616">MFPFVEEQRVELIARFRSFLRVPHETPFGTITDIRDFELGHLLYQVRKRNIDEPTRRLLGTLTDIRHRLAHLESVPYELLASPELAGRFA</sequence>